<dbReference type="CDD" id="cd17352">
    <property type="entry name" value="MFS_MCT_SLC16"/>
    <property type="match status" value="1"/>
</dbReference>
<feature type="transmembrane region" description="Helical" evidence="5">
    <location>
        <begin position="685"/>
        <end position="708"/>
    </location>
</feature>
<feature type="compositionally biased region" description="Basic and acidic residues" evidence="4">
    <location>
        <begin position="385"/>
        <end position="416"/>
    </location>
</feature>
<keyword evidence="5" id="KW-0472">Membrane</keyword>
<dbReference type="Proteomes" id="UP000214365">
    <property type="component" value="Unassembled WGS sequence"/>
</dbReference>
<keyword evidence="5" id="KW-0812">Transmembrane</keyword>
<dbReference type="SUPFAM" id="SSF103473">
    <property type="entry name" value="MFS general substrate transporter"/>
    <property type="match status" value="1"/>
</dbReference>
<comment type="subcellular location">
    <subcellularLocation>
        <location evidence="1">Membrane</location>
        <topology evidence="1">Multi-pass membrane protein</topology>
    </subcellularLocation>
</comment>
<dbReference type="GeneID" id="31000200"/>
<dbReference type="GO" id="GO:0000398">
    <property type="term" value="P:mRNA splicing, via spliceosome"/>
    <property type="evidence" value="ECO:0007669"/>
    <property type="project" value="InterPro"/>
</dbReference>
<feature type="region of interest" description="Disordered" evidence="4">
    <location>
        <begin position="316"/>
        <end position="416"/>
    </location>
</feature>
<comment type="similarity">
    <text evidence="2">Belongs to the SNW family.</text>
</comment>
<feature type="transmembrane region" description="Helical" evidence="5">
    <location>
        <begin position="714"/>
        <end position="734"/>
    </location>
</feature>
<organism evidence="7 8">
    <name type="scientific">Talaromyces atroroseus</name>
    <dbReference type="NCBI Taxonomy" id="1441469"/>
    <lineage>
        <taxon>Eukaryota</taxon>
        <taxon>Fungi</taxon>
        <taxon>Dikarya</taxon>
        <taxon>Ascomycota</taxon>
        <taxon>Pezizomycotina</taxon>
        <taxon>Eurotiomycetes</taxon>
        <taxon>Eurotiomycetidae</taxon>
        <taxon>Eurotiales</taxon>
        <taxon>Trichocomaceae</taxon>
        <taxon>Talaromyces</taxon>
        <taxon>Talaromyces sect. Trachyspermi</taxon>
    </lineage>
</organism>
<feature type="transmembrane region" description="Helical" evidence="5">
    <location>
        <begin position="786"/>
        <end position="804"/>
    </location>
</feature>
<dbReference type="Gene3D" id="1.20.1250.20">
    <property type="entry name" value="MFS general substrate transporter like domains"/>
    <property type="match status" value="1"/>
</dbReference>
<keyword evidence="8" id="KW-1185">Reference proteome</keyword>
<evidence type="ECO:0000256" key="3">
    <source>
        <dbReference type="ARBA" id="ARBA00022160"/>
    </source>
</evidence>
<dbReference type="InterPro" id="IPR011701">
    <property type="entry name" value="MFS"/>
</dbReference>
<feature type="domain" description="Major facilitator superfamily (MFS) profile" evidence="6">
    <location>
        <begin position="832"/>
        <end position="1107"/>
    </location>
</feature>
<evidence type="ECO:0000256" key="2">
    <source>
        <dbReference type="ARBA" id="ARBA00010197"/>
    </source>
</evidence>
<feature type="transmembrane region" description="Helical" evidence="5">
    <location>
        <begin position="877"/>
        <end position="896"/>
    </location>
</feature>
<evidence type="ECO:0000256" key="4">
    <source>
        <dbReference type="SAM" id="MobiDB-lite"/>
    </source>
</evidence>
<feature type="transmembrane region" description="Helical" evidence="5">
    <location>
        <begin position="755"/>
        <end position="774"/>
    </location>
</feature>
<protein>
    <recommendedName>
        <fullName evidence="3">Pre-mRNA-processing protein 45</fullName>
    </recommendedName>
</protein>
<sequence>MASVASGLFKSLPKPKYTGEDEEIPAHAQQRGPRVLGAGALDETQVMLRKSGPPAYGNRTGWRPRAPEDFGDGGAFPEILVAQYPLDMGRKGSQTTLNALAVQVDGEGKVKYDAIARRGHSDNRIVHASFKDLIPLRQRVDMGEISLDRPSEEEVSEQMERTKDALAKLVSGAVAAQKPKNVRGGQRADPTFVRYTPANQMGDTGRKNDRIMKIMERQQDPMEPPKFKHKKIPRGPPSPPPPVMHSPPRKLTAEDQEAWKIPPPVSNWKNPKGYTVPLDKRLAADGRGLQDVTINDKFAQFAEALFTADRHAREEVRQRAQMQQKLAEKEKAQKEEHLRQLAQKAREQRSTAASSRRESRARSISGSRSPSPYSSRSVSPSDDESAAREREQARRERRQEAERQLRQSRMGTERRVQMLAREQNRDISEKVALGLAKPTQSSESMYDSRLFNQTSGLGTGFNEDNPYDKPLFAAQDAISSIYRPRAQADDEYDEDAASGEMSKIQKSGRFEVLGRAKEGFRGAAEAEARDGPVEFEKDTADPFGIDTMIADVTGGGSSSTGQKSKHRGDKRPSPSENRRGKRPSMDISNPPLAVAMNDIAISTEVEHPLGSSSLLERRHIGPADQSNDGNEQEPEFTYPEGGLAAWTVAIGCWCSMTAALGLINSVGVLEAYVSATMLPSYSSSAIGWIFGIYVFVSYFCGVQVGPIFDVRGPQYYQFVLTLSILNGIGSSFLFTPAMGTISHWFNAKRGLASGFAFTGSGLGGVIFPLMIQSLLPRLGWGWSTRVVGFVLLFLCVLGVALCRARLPPKKGSATSWRDVLPSPRIFWDGTGAMAMTTAGIFLVEWAYFIPVTYVPTYYLTRQGLSGHDAVTGGEAAFAYQLLAILNAASCFGRFFIGYIADRIGRYNTMIVSTLFCLVSVVGLWLPDSVAHSPPNVALIVAFVVLFGFASGSNISLTPVCVGQLCGTQDYGRYYASAYTMVSFGCLTGIPIAGNLMKATDETGRGSFWGVILFTGMSYIASFACFLIMINDVTPAGAACNVKRSLLLIGCACTPAPLAKPDSLVPVPNRGPPPQTASAILRSDATLNPDWLSGVFINLIVCRLRRPA</sequence>
<dbReference type="GO" id="GO:0005681">
    <property type="term" value="C:spliceosomal complex"/>
    <property type="evidence" value="ECO:0007669"/>
    <property type="project" value="InterPro"/>
</dbReference>
<dbReference type="AlphaFoldDB" id="A0A225AS80"/>
<feature type="region of interest" description="Disordered" evidence="4">
    <location>
        <begin position="1"/>
        <end position="33"/>
    </location>
</feature>
<dbReference type="Pfam" id="PF07690">
    <property type="entry name" value="MFS_1"/>
    <property type="match status" value="1"/>
</dbReference>
<feature type="compositionally biased region" description="Pro residues" evidence="4">
    <location>
        <begin position="234"/>
        <end position="245"/>
    </location>
</feature>
<dbReference type="PANTHER" id="PTHR12096">
    <property type="entry name" value="NUCLEAR PROTEIN SKIP-RELATED"/>
    <property type="match status" value="1"/>
</dbReference>
<feature type="compositionally biased region" description="Low complexity" evidence="4">
    <location>
        <begin position="362"/>
        <end position="380"/>
    </location>
</feature>
<dbReference type="PROSITE" id="PS50850">
    <property type="entry name" value="MFS"/>
    <property type="match status" value="1"/>
</dbReference>
<feature type="region of interest" description="Disordered" evidence="4">
    <location>
        <begin position="218"/>
        <end position="251"/>
    </location>
</feature>
<dbReference type="OrthoDB" id="666364at2759"/>
<feature type="transmembrane region" description="Helical" evidence="5">
    <location>
        <begin position="1005"/>
        <end position="1029"/>
    </location>
</feature>
<feature type="region of interest" description="Disordered" evidence="4">
    <location>
        <begin position="523"/>
        <end position="590"/>
    </location>
</feature>
<feature type="transmembrane region" description="Helical" evidence="5">
    <location>
        <begin position="973"/>
        <end position="993"/>
    </location>
</feature>
<dbReference type="STRING" id="1441469.A0A225AS80"/>
<reference evidence="7 8" key="1">
    <citation type="submission" date="2015-06" db="EMBL/GenBank/DDBJ databases">
        <title>Talaromyces atroroseus IBT 11181 draft genome.</title>
        <authorList>
            <person name="Rasmussen K.B."/>
            <person name="Rasmussen S."/>
            <person name="Petersen B."/>
            <person name="Sicheritz-Ponten T."/>
            <person name="Mortensen U.H."/>
            <person name="Thrane U."/>
        </authorList>
    </citation>
    <scope>NUCLEOTIDE SEQUENCE [LARGE SCALE GENOMIC DNA]</scope>
    <source>
        <strain evidence="7 8">IBT 11181</strain>
    </source>
</reference>
<dbReference type="GO" id="GO:0022857">
    <property type="term" value="F:transmembrane transporter activity"/>
    <property type="evidence" value="ECO:0007669"/>
    <property type="project" value="InterPro"/>
</dbReference>
<dbReference type="InterPro" id="IPR004015">
    <property type="entry name" value="SKI-int_prot_SKIP_SNW-dom"/>
</dbReference>
<comment type="caution">
    <text evidence="7">The sequence shown here is derived from an EMBL/GenBank/DDBJ whole genome shotgun (WGS) entry which is preliminary data.</text>
</comment>
<feature type="transmembrane region" description="Helical" evidence="5">
    <location>
        <begin position="643"/>
        <end position="673"/>
    </location>
</feature>
<dbReference type="Pfam" id="PF02731">
    <property type="entry name" value="SKIP_SNW"/>
    <property type="match status" value="1"/>
</dbReference>
<dbReference type="RefSeq" id="XP_020124572.1">
    <property type="nucleotide sequence ID" value="XM_020260252.1"/>
</dbReference>
<name>A0A225AS80_TALAT</name>
<feature type="compositionally biased region" description="Basic and acidic residues" evidence="4">
    <location>
        <begin position="523"/>
        <end position="540"/>
    </location>
</feature>
<feature type="region of interest" description="Disordered" evidence="4">
    <location>
        <begin position="50"/>
        <end position="69"/>
    </location>
</feature>
<keyword evidence="5" id="KW-1133">Transmembrane helix</keyword>
<evidence type="ECO:0000259" key="6">
    <source>
        <dbReference type="PROSITE" id="PS50850"/>
    </source>
</evidence>
<accession>A0A225AS80</accession>
<dbReference type="InterPro" id="IPR020846">
    <property type="entry name" value="MFS_dom"/>
</dbReference>
<proteinExistence type="inferred from homology"/>
<evidence type="ECO:0000256" key="5">
    <source>
        <dbReference type="SAM" id="Phobius"/>
    </source>
</evidence>
<dbReference type="EMBL" id="LFMY01000001">
    <property type="protein sequence ID" value="OKL64451.1"/>
    <property type="molecule type" value="Genomic_DNA"/>
</dbReference>
<evidence type="ECO:0000313" key="7">
    <source>
        <dbReference type="EMBL" id="OKL64451.1"/>
    </source>
</evidence>
<gene>
    <name evidence="7" type="ORF">UA08_00445</name>
</gene>
<feature type="compositionally biased region" description="Basic and acidic residues" evidence="4">
    <location>
        <begin position="326"/>
        <end position="361"/>
    </location>
</feature>
<dbReference type="InterPro" id="IPR036259">
    <property type="entry name" value="MFS_trans_sf"/>
</dbReference>
<feature type="transmembrane region" description="Helical" evidence="5">
    <location>
        <begin position="937"/>
        <end position="961"/>
    </location>
</feature>
<evidence type="ECO:0000313" key="8">
    <source>
        <dbReference type="Proteomes" id="UP000214365"/>
    </source>
</evidence>
<feature type="transmembrane region" description="Helical" evidence="5">
    <location>
        <begin position="908"/>
        <end position="925"/>
    </location>
</feature>
<dbReference type="GO" id="GO:0016020">
    <property type="term" value="C:membrane"/>
    <property type="evidence" value="ECO:0007669"/>
    <property type="project" value="UniProtKB-SubCell"/>
</dbReference>
<evidence type="ECO:0000256" key="1">
    <source>
        <dbReference type="ARBA" id="ARBA00004141"/>
    </source>
</evidence>
<dbReference type="InterPro" id="IPR017862">
    <property type="entry name" value="SKI-int_prot_SKIP"/>
</dbReference>